<dbReference type="Proteomes" id="UP000800097">
    <property type="component" value="Unassembled WGS sequence"/>
</dbReference>
<keyword evidence="3" id="KW-1185">Reference proteome</keyword>
<proteinExistence type="predicted"/>
<evidence type="ECO:0000313" key="2">
    <source>
        <dbReference type="EMBL" id="KAF2281425.1"/>
    </source>
</evidence>
<reference evidence="2" key="1">
    <citation type="journal article" date="2020" name="Stud. Mycol.">
        <title>101 Dothideomycetes genomes: a test case for predicting lifestyles and emergence of pathogens.</title>
        <authorList>
            <person name="Haridas S."/>
            <person name="Albert R."/>
            <person name="Binder M."/>
            <person name="Bloem J."/>
            <person name="Labutti K."/>
            <person name="Salamov A."/>
            <person name="Andreopoulos B."/>
            <person name="Baker S."/>
            <person name="Barry K."/>
            <person name="Bills G."/>
            <person name="Bluhm B."/>
            <person name="Cannon C."/>
            <person name="Castanera R."/>
            <person name="Culley D."/>
            <person name="Daum C."/>
            <person name="Ezra D."/>
            <person name="Gonzalez J."/>
            <person name="Henrissat B."/>
            <person name="Kuo A."/>
            <person name="Liang C."/>
            <person name="Lipzen A."/>
            <person name="Lutzoni F."/>
            <person name="Magnuson J."/>
            <person name="Mondo S."/>
            <person name="Nolan M."/>
            <person name="Ohm R."/>
            <person name="Pangilinan J."/>
            <person name="Park H.-J."/>
            <person name="Ramirez L."/>
            <person name="Alfaro M."/>
            <person name="Sun H."/>
            <person name="Tritt A."/>
            <person name="Yoshinaga Y."/>
            <person name="Zwiers L.-H."/>
            <person name="Turgeon B."/>
            <person name="Goodwin S."/>
            <person name="Spatafora J."/>
            <person name="Crous P."/>
            <person name="Grigoriev I."/>
        </authorList>
    </citation>
    <scope>NUCLEOTIDE SEQUENCE</scope>
    <source>
        <strain evidence="2">CBS 379.55</strain>
    </source>
</reference>
<evidence type="ECO:0000256" key="1">
    <source>
        <dbReference type="SAM" id="Phobius"/>
    </source>
</evidence>
<keyword evidence="1" id="KW-0812">Transmembrane</keyword>
<dbReference type="EMBL" id="ML986484">
    <property type="protein sequence ID" value="KAF2281425.1"/>
    <property type="molecule type" value="Genomic_DNA"/>
</dbReference>
<accession>A0A6A6JYZ2</accession>
<feature type="transmembrane region" description="Helical" evidence="1">
    <location>
        <begin position="12"/>
        <end position="32"/>
    </location>
</feature>
<keyword evidence="1" id="KW-1133">Transmembrane helix</keyword>
<name>A0A6A6JYZ2_WESOR</name>
<organism evidence="2 3">
    <name type="scientific">Westerdykella ornata</name>
    <dbReference type="NCBI Taxonomy" id="318751"/>
    <lineage>
        <taxon>Eukaryota</taxon>
        <taxon>Fungi</taxon>
        <taxon>Dikarya</taxon>
        <taxon>Ascomycota</taxon>
        <taxon>Pezizomycotina</taxon>
        <taxon>Dothideomycetes</taxon>
        <taxon>Pleosporomycetidae</taxon>
        <taxon>Pleosporales</taxon>
        <taxon>Sporormiaceae</taxon>
        <taxon>Westerdykella</taxon>
    </lineage>
</organism>
<protein>
    <submittedName>
        <fullName evidence="2">Uncharacterized protein</fullName>
    </submittedName>
</protein>
<dbReference type="RefSeq" id="XP_033658962.1">
    <property type="nucleotide sequence ID" value="XM_033794441.1"/>
</dbReference>
<sequence>MGAQNTDTLQHVSLHSLLSAIAGILWLAEQYLGGLSKLARKPSVTKPKPKLVPLLSHHSPSSLLPLRFFTHSSNPTLPLPPSLPLSLPPILLAPRAAHSTLAFYSPLVGAALVPESPGSGLLVACSRLPWLTRARRTWQSPNHPAVSRFPAPSSARHSRHFPPPLIDHSFPQSIRRTHPTHASLFFVAVSMSPAL</sequence>
<dbReference type="GeneID" id="54547616"/>
<evidence type="ECO:0000313" key="3">
    <source>
        <dbReference type="Proteomes" id="UP000800097"/>
    </source>
</evidence>
<dbReference type="AlphaFoldDB" id="A0A6A6JYZ2"/>
<gene>
    <name evidence="2" type="ORF">EI97DRAFT_29026</name>
</gene>
<keyword evidence="1" id="KW-0472">Membrane</keyword>